<evidence type="ECO:0000256" key="4">
    <source>
        <dbReference type="ARBA" id="ARBA00023160"/>
    </source>
</evidence>
<dbReference type="PANTHER" id="PTHR19353:SF13">
    <property type="entry name" value="FATTY ACID DESATURASE 6"/>
    <property type="match status" value="1"/>
</dbReference>
<dbReference type="AlphaFoldDB" id="A0A803WGS3"/>
<feature type="compositionally biased region" description="Basic and acidic residues" evidence="5">
    <location>
        <begin position="178"/>
        <end position="189"/>
    </location>
</feature>
<reference evidence="8" key="2">
    <citation type="submission" date="2025-08" db="UniProtKB">
        <authorList>
            <consortium name="Ensembl"/>
        </authorList>
    </citation>
    <scope>IDENTIFICATION</scope>
</reference>
<evidence type="ECO:0000313" key="8">
    <source>
        <dbReference type="Ensembl" id="ENSFALP00000034179.1"/>
    </source>
</evidence>
<evidence type="ECO:0000256" key="1">
    <source>
        <dbReference type="ARBA" id="ARBA00022516"/>
    </source>
</evidence>
<proteinExistence type="predicted"/>
<evidence type="ECO:0000313" key="9">
    <source>
        <dbReference type="Proteomes" id="UP000016665"/>
    </source>
</evidence>
<dbReference type="Pfam" id="PF00487">
    <property type="entry name" value="FA_desaturase"/>
    <property type="match status" value="1"/>
</dbReference>
<keyword evidence="3" id="KW-0443">Lipid metabolism</keyword>
<dbReference type="GO" id="GO:0016020">
    <property type="term" value="C:membrane"/>
    <property type="evidence" value="ECO:0007669"/>
    <property type="project" value="TreeGrafter"/>
</dbReference>
<dbReference type="InterPro" id="IPR012171">
    <property type="entry name" value="Fatty_acid_desaturase"/>
</dbReference>
<evidence type="ECO:0000259" key="7">
    <source>
        <dbReference type="Pfam" id="PF00487"/>
    </source>
</evidence>
<dbReference type="Ensembl" id="ENSFALT00000024820.1">
    <property type="protein sequence ID" value="ENSFALP00000034179.1"/>
    <property type="gene ID" value="ENSFALG00000001263.2"/>
</dbReference>
<feature type="region of interest" description="Disordered" evidence="5">
    <location>
        <begin position="281"/>
        <end position="311"/>
    </location>
</feature>
<evidence type="ECO:0000256" key="5">
    <source>
        <dbReference type="SAM" id="MobiDB-lite"/>
    </source>
</evidence>
<organism evidence="8 9">
    <name type="scientific">Ficedula albicollis</name>
    <name type="common">Collared flycatcher</name>
    <name type="synonym">Muscicapa albicollis</name>
    <dbReference type="NCBI Taxonomy" id="59894"/>
    <lineage>
        <taxon>Eukaryota</taxon>
        <taxon>Metazoa</taxon>
        <taxon>Chordata</taxon>
        <taxon>Craniata</taxon>
        <taxon>Vertebrata</taxon>
        <taxon>Euteleostomi</taxon>
        <taxon>Archelosauria</taxon>
        <taxon>Archosauria</taxon>
        <taxon>Dinosauria</taxon>
        <taxon>Saurischia</taxon>
        <taxon>Theropoda</taxon>
        <taxon>Coelurosauria</taxon>
        <taxon>Aves</taxon>
        <taxon>Neognathae</taxon>
        <taxon>Neoaves</taxon>
        <taxon>Telluraves</taxon>
        <taxon>Australaves</taxon>
        <taxon>Passeriformes</taxon>
        <taxon>Muscicapidae</taxon>
        <taxon>Ficedula</taxon>
    </lineage>
</organism>
<dbReference type="InterPro" id="IPR005804">
    <property type="entry name" value="FA_desaturase_dom"/>
</dbReference>
<sequence length="727" mass="79649">MGEIHTESGQKRRERLCRGQSWVPELRGTDLGAWSLAEPGRLRGSSSLGRQPLLPAACSSLWKKLSFSPKQLPRGTGNVCSLSLAKAKPYPCPQRSAWVSQGCSWRWAPSPQHFHRLSPASSHRFPPLPLSLPCALAQRPPRGCSPKRATRADYCHRSSAFALLPALPRSSPPFPARSRSERGHGDGEHPPGAAVSGAGGGGGGEHRPGAAVSGAVVAVLSLCCQLGDPPLSAGRVLLALFIFFPSLSFPCPSRQRWVGVLGLILGVTPLLSEEMALEDRDPVRPRGQQVNGEVSGVPPLRSATAPGGSRTDMVAEGWEPAPCDGDVTARAAPRRTGQPEEALMSELSELVQKVVKSSSWWERHGVDISILACSFLLLPAGFLCLRSAQAIPFLAGVLILGVVHHTLTVKGSHLASHNALTESKSWGKVWAIFFIELCSAFTVEQGTYNHVKIHHGYTNIIGLGDSSTWKVPFLNRYVYMFIAPLAVPILTPLVALGLLRNVEWKAALRTLCCMCLGFYCHYWLLLHISGFQSPWSALLCMLLTRSLLAHPYIHVNIFQHIGLPMFAADRKPKRIHLMSLGVLNLPRNALLDWSFGHSLISCHVEHHLFPSLSDNMCLKIKPIVSQYLKQKKLPYNEDTYSSRLWLFLQRYEELMVHAPPITELVCGAACPRLHRRLGSAWWAAAPPASTRLSTSSSTMVGPWWTSMRSCPFPSGSSVLEWPQTTLR</sequence>
<feature type="domain" description="Fatty acid desaturase" evidence="7">
    <location>
        <begin position="393"/>
        <end position="637"/>
    </location>
</feature>
<feature type="transmembrane region" description="Helical" evidence="6">
    <location>
        <begin position="477"/>
        <end position="499"/>
    </location>
</feature>
<keyword evidence="1" id="KW-0444">Lipid biosynthesis</keyword>
<gene>
    <name evidence="8" type="primary">FADS6</name>
</gene>
<keyword evidence="6" id="KW-1133">Transmembrane helix</keyword>
<dbReference type="GeneTree" id="ENSGT00950000182990"/>
<dbReference type="GO" id="GO:0006633">
    <property type="term" value="P:fatty acid biosynthetic process"/>
    <property type="evidence" value="ECO:0007669"/>
    <property type="project" value="UniProtKB-KW"/>
</dbReference>
<evidence type="ECO:0000256" key="2">
    <source>
        <dbReference type="ARBA" id="ARBA00022832"/>
    </source>
</evidence>
<reference evidence="8" key="3">
    <citation type="submission" date="2025-09" db="UniProtKB">
        <authorList>
            <consortium name="Ensembl"/>
        </authorList>
    </citation>
    <scope>IDENTIFICATION</scope>
</reference>
<keyword evidence="9" id="KW-1185">Reference proteome</keyword>
<reference evidence="8 9" key="1">
    <citation type="journal article" date="2012" name="Nature">
        <title>The genomic landscape of species divergence in Ficedula flycatchers.</title>
        <authorList>
            <person name="Ellegren H."/>
            <person name="Smeds L."/>
            <person name="Burri R."/>
            <person name="Olason P.I."/>
            <person name="Backstrom N."/>
            <person name="Kawakami T."/>
            <person name="Kunstner A."/>
            <person name="Makinen H."/>
            <person name="Nadachowska-Brzyska K."/>
            <person name="Qvarnstrom A."/>
            <person name="Uebbing S."/>
            <person name="Wolf J.B."/>
        </authorList>
    </citation>
    <scope>NUCLEOTIDE SEQUENCE [LARGE SCALE GENOMIC DNA]</scope>
</reference>
<feature type="transmembrane region" description="Helical" evidence="6">
    <location>
        <begin position="506"/>
        <end position="528"/>
    </location>
</feature>
<keyword evidence="6" id="KW-0472">Membrane</keyword>
<protein>
    <submittedName>
        <fullName evidence="8">Fatty acid desaturase 6</fullName>
    </submittedName>
</protein>
<keyword evidence="4" id="KW-0275">Fatty acid biosynthesis</keyword>
<dbReference type="Proteomes" id="UP000016665">
    <property type="component" value="Chromosome 18"/>
</dbReference>
<keyword evidence="2" id="KW-0276">Fatty acid metabolism</keyword>
<accession>A0A803WGS3</accession>
<keyword evidence="6" id="KW-0812">Transmembrane</keyword>
<dbReference type="GO" id="GO:0016717">
    <property type="term" value="F:oxidoreductase activity, acting on paired donors, with oxidation of a pair of donors resulting in the reduction of molecular oxygen to two molecules of water"/>
    <property type="evidence" value="ECO:0007669"/>
    <property type="project" value="TreeGrafter"/>
</dbReference>
<evidence type="ECO:0000256" key="6">
    <source>
        <dbReference type="SAM" id="Phobius"/>
    </source>
</evidence>
<evidence type="ECO:0000256" key="3">
    <source>
        <dbReference type="ARBA" id="ARBA00023098"/>
    </source>
</evidence>
<dbReference type="PANTHER" id="PTHR19353">
    <property type="entry name" value="FATTY ACID DESATURASE 2"/>
    <property type="match status" value="1"/>
</dbReference>
<feature type="region of interest" description="Disordered" evidence="5">
    <location>
        <begin position="166"/>
        <end position="208"/>
    </location>
</feature>
<name>A0A803WGS3_FICAL</name>